<name>A0A3N4ICC7_ASCIM</name>
<feature type="transmembrane region" description="Helical" evidence="8">
    <location>
        <begin position="330"/>
        <end position="348"/>
    </location>
</feature>
<feature type="transmembrane region" description="Helical" evidence="8">
    <location>
        <begin position="256"/>
        <end position="276"/>
    </location>
</feature>
<gene>
    <name evidence="11" type="ORF">BJ508DRAFT_57453</name>
</gene>
<keyword evidence="3 8" id="KW-0812">Transmembrane</keyword>
<keyword evidence="9" id="KW-0732">Signal</keyword>
<evidence type="ECO:0000256" key="8">
    <source>
        <dbReference type="SAM" id="Phobius"/>
    </source>
</evidence>
<organism evidence="11 12">
    <name type="scientific">Ascobolus immersus RN42</name>
    <dbReference type="NCBI Taxonomy" id="1160509"/>
    <lineage>
        <taxon>Eukaryota</taxon>
        <taxon>Fungi</taxon>
        <taxon>Dikarya</taxon>
        <taxon>Ascomycota</taxon>
        <taxon>Pezizomycotina</taxon>
        <taxon>Pezizomycetes</taxon>
        <taxon>Pezizales</taxon>
        <taxon>Ascobolaceae</taxon>
        <taxon>Ascobolus</taxon>
    </lineage>
</organism>
<sequence length="437" mass="46919">MKSFLSLLLLLSSAPLAFSRSTACSRSGVCATLATNTNNDVFVQISAPSTNGWTAVGIGSQMRGALMFIVYPDGNGGVTVSTRLGSGHFEPEADDSFEVETMDGTGVINGRIVANIKCTNCESWSGGRLGDNWIYARNSQQSISSSETDASLRQHNDWGRLQGISVAEAQTTSQEPFADFVGGVTMSEDGGTNTGGGNGTVQVGTGGGSSSTGPGFKVLLAHAILMLIAFVVLFPLGGFIIRIPANIGSQRVRIHYALQGLAFVLALVGFGLIIWYCDYRDNHFDRTHKKLGIVPIALLLIQFGLGIVHHMLFKRRGASSPKFTRYAHRWLGRATIILGIATTATGIFLADELGKWEVEGKEIRPLMIAFWVLTGVMVVLWASAAVSDAVKRRREGRKAADSVSSRETGNGAGMEQREASRDYTRGARLSQSSRRYA</sequence>
<feature type="signal peptide" evidence="9">
    <location>
        <begin position="1"/>
        <end position="19"/>
    </location>
</feature>
<dbReference type="AlphaFoldDB" id="A0A3N4ICC7"/>
<feature type="domain" description="Cytochrome b561" evidence="10">
    <location>
        <begin position="185"/>
        <end position="390"/>
    </location>
</feature>
<dbReference type="EMBL" id="ML119663">
    <property type="protein sequence ID" value="RPA83735.1"/>
    <property type="molecule type" value="Genomic_DNA"/>
</dbReference>
<dbReference type="PANTHER" id="PTHR47797">
    <property type="entry name" value="DEHYDROGENASE, PUTATIVE (AFU_ORTHOLOGUE AFUA_8G05805)-RELATED"/>
    <property type="match status" value="1"/>
</dbReference>
<feature type="transmembrane region" description="Helical" evidence="8">
    <location>
        <begin position="368"/>
        <end position="390"/>
    </location>
</feature>
<dbReference type="Gene3D" id="1.20.120.1770">
    <property type="match status" value="1"/>
</dbReference>
<evidence type="ECO:0000256" key="7">
    <source>
        <dbReference type="SAM" id="MobiDB-lite"/>
    </source>
</evidence>
<dbReference type="Pfam" id="PF03188">
    <property type="entry name" value="Cytochrom_B561"/>
    <property type="match status" value="1"/>
</dbReference>
<evidence type="ECO:0000259" key="10">
    <source>
        <dbReference type="PROSITE" id="PS50939"/>
    </source>
</evidence>
<keyword evidence="6 8" id="KW-0472">Membrane</keyword>
<dbReference type="InterPro" id="IPR005018">
    <property type="entry name" value="DOMON_domain"/>
</dbReference>
<feature type="chain" id="PRO_5018004297" evidence="9">
    <location>
        <begin position="20"/>
        <end position="437"/>
    </location>
</feature>
<keyword evidence="12" id="KW-1185">Reference proteome</keyword>
<feature type="transmembrane region" description="Helical" evidence="8">
    <location>
        <begin position="291"/>
        <end position="309"/>
    </location>
</feature>
<feature type="region of interest" description="Disordered" evidence="7">
    <location>
        <begin position="396"/>
        <end position="437"/>
    </location>
</feature>
<evidence type="ECO:0000256" key="3">
    <source>
        <dbReference type="ARBA" id="ARBA00022692"/>
    </source>
</evidence>
<keyword evidence="5 8" id="KW-1133">Transmembrane helix</keyword>
<dbReference type="Pfam" id="PF16010">
    <property type="entry name" value="CDH-cyt"/>
    <property type="match status" value="1"/>
</dbReference>
<dbReference type="CDD" id="cd09630">
    <property type="entry name" value="CDH_like_cytochrome"/>
    <property type="match status" value="1"/>
</dbReference>
<evidence type="ECO:0000313" key="11">
    <source>
        <dbReference type="EMBL" id="RPA83735.1"/>
    </source>
</evidence>
<dbReference type="PROSITE" id="PS50939">
    <property type="entry name" value="CYTOCHROME_B561"/>
    <property type="match status" value="1"/>
</dbReference>
<dbReference type="PANTHER" id="PTHR47797:SF1">
    <property type="entry name" value="CYTOCHROME B561 DOMAIN-CONTAINING PROTEIN-RELATED"/>
    <property type="match status" value="1"/>
</dbReference>
<dbReference type="InterPro" id="IPR015920">
    <property type="entry name" value="Cellobiose_DH-like_cyt"/>
</dbReference>
<evidence type="ECO:0000313" key="12">
    <source>
        <dbReference type="Proteomes" id="UP000275078"/>
    </source>
</evidence>
<dbReference type="CDD" id="cd08760">
    <property type="entry name" value="Cyt_b561_FRRS1_like"/>
    <property type="match status" value="1"/>
</dbReference>
<dbReference type="SUPFAM" id="SSF49344">
    <property type="entry name" value="CBD9-like"/>
    <property type="match status" value="1"/>
</dbReference>
<evidence type="ECO:0000256" key="4">
    <source>
        <dbReference type="ARBA" id="ARBA00022982"/>
    </source>
</evidence>
<protein>
    <submittedName>
        <fullName evidence="11">CBD9-like protein</fullName>
    </submittedName>
</protein>
<feature type="compositionally biased region" description="Basic and acidic residues" evidence="7">
    <location>
        <begin position="415"/>
        <end position="425"/>
    </location>
</feature>
<dbReference type="Proteomes" id="UP000275078">
    <property type="component" value="Unassembled WGS sequence"/>
</dbReference>
<dbReference type="STRING" id="1160509.A0A3N4ICC7"/>
<comment type="subcellular location">
    <subcellularLocation>
        <location evidence="1">Membrane</location>
    </subcellularLocation>
</comment>
<accession>A0A3N4ICC7</accession>
<proteinExistence type="predicted"/>
<keyword evidence="2" id="KW-0813">Transport</keyword>
<dbReference type="Gene3D" id="2.60.40.1210">
    <property type="entry name" value="Cellobiose dehydrogenase, cytochrome domain"/>
    <property type="match status" value="1"/>
</dbReference>
<feature type="transmembrane region" description="Helical" evidence="8">
    <location>
        <begin position="219"/>
        <end position="244"/>
    </location>
</feature>
<dbReference type="SMART" id="SM00664">
    <property type="entry name" value="DoH"/>
    <property type="match status" value="1"/>
</dbReference>
<dbReference type="SMART" id="SM00665">
    <property type="entry name" value="B561"/>
    <property type="match status" value="1"/>
</dbReference>
<evidence type="ECO:0000256" key="1">
    <source>
        <dbReference type="ARBA" id="ARBA00004370"/>
    </source>
</evidence>
<evidence type="ECO:0000256" key="5">
    <source>
        <dbReference type="ARBA" id="ARBA00022989"/>
    </source>
</evidence>
<dbReference type="InterPro" id="IPR006593">
    <property type="entry name" value="Cyt_b561/ferric_Rdtase_TM"/>
</dbReference>
<reference evidence="11 12" key="1">
    <citation type="journal article" date="2018" name="Nat. Ecol. Evol.">
        <title>Pezizomycetes genomes reveal the molecular basis of ectomycorrhizal truffle lifestyle.</title>
        <authorList>
            <person name="Murat C."/>
            <person name="Payen T."/>
            <person name="Noel B."/>
            <person name="Kuo A."/>
            <person name="Morin E."/>
            <person name="Chen J."/>
            <person name="Kohler A."/>
            <person name="Krizsan K."/>
            <person name="Balestrini R."/>
            <person name="Da Silva C."/>
            <person name="Montanini B."/>
            <person name="Hainaut M."/>
            <person name="Levati E."/>
            <person name="Barry K.W."/>
            <person name="Belfiori B."/>
            <person name="Cichocki N."/>
            <person name="Clum A."/>
            <person name="Dockter R.B."/>
            <person name="Fauchery L."/>
            <person name="Guy J."/>
            <person name="Iotti M."/>
            <person name="Le Tacon F."/>
            <person name="Lindquist E.A."/>
            <person name="Lipzen A."/>
            <person name="Malagnac F."/>
            <person name="Mello A."/>
            <person name="Molinier V."/>
            <person name="Miyauchi S."/>
            <person name="Poulain J."/>
            <person name="Riccioni C."/>
            <person name="Rubini A."/>
            <person name="Sitrit Y."/>
            <person name="Splivallo R."/>
            <person name="Traeger S."/>
            <person name="Wang M."/>
            <person name="Zifcakova L."/>
            <person name="Wipf D."/>
            <person name="Zambonelli A."/>
            <person name="Paolocci F."/>
            <person name="Nowrousian M."/>
            <person name="Ottonello S."/>
            <person name="Baldrian P."/>
            <person name="Spatafora J.W."/>
            <person name="Henrissat B."/>
            <person name="Nagy L.G."/>
            <person name="Aury J.M."/>
            <person name="Wincker P."/>
            <person name="Grigoriev I.V."/>
            <person name="Bonfante P."/>
            <person name="Martin F.M."/>
        </authorList>
    </citation>
    <scope>NUCLEOTIDE SEQUENCE [LARGE SCALE GENOMIC DNA]</scope>
    <source>
        <strain evidence="11 12">RN42</strain>
    </source>
</reference>
<evidence type="ECO:0000256" key="6">
    <source>
        <dbReference type="ARBA" id="ARBA00023136"/>
    </source>
</evidence>
<dbReference type="OrthoDB" id="19261at2759"/>
<evidence type="ECO:0000256" key="2">
    <source>
        <dbReference type="ARBA" id="ARBA00022448"/>
    </source>
</evidence>
<dbReference type="GO" id="GO:0016020">
    <property type="term" value="C:membrane"/>
    <property type="evidence" value="ECO:0007669"/>
    <property type="project" value="UniProtKB-SubCell"/>
</dbReference>
<evidence type="ECO:0000256" key="9">
    <source>
        <dbReference type="SAM" id="SignalP"/>
    </source>
</evidence>
<keyword evidence="4" id="KW-0249">Electron transport</keyword>